<keyword evidence="1" id="KW-0489">Methyltransferase</keyword>
<sequence>MKLHSKRLLAIAKAIAQHKQGTILADIGTDHAYLPCFLYDQGVIEKAYACDVAEGPLASSKQTIIANHMEGKIIPLLGNGLDPIVNEDVDMISICGMGGMLMIEILDAHNEMHDHRFFLQANNGLAELRAYLAGHHFCIIDEDLVEDAHHIYEYMVVEKGKMVLDEDDLLFGPINRQKKTELFRKKWQFELNVQKKIIASLPEGHPKRINVTQMIEKIEKVLA</sequence>
<dbReference type="RefSeq" id="WP_074731784.1">
    <property type="nucleotide sequence ID" value="NZ_FNYK01000016.1"/>
</dbReference>
<organism evidence="1 2">
    <name type="scientific">Sharpea azabuensis</name>
    <dbReference type="NCBI Taxonomy" id="322505"/>
    <lineage>
        <taxon>Bacteria</taxon>
        <taxon>Bacillati</taxon>
        <taxon>Bacillota</taxon>
        <taxon>Erysipelotrichia</taxon>
        <taxon>Erysipelotrichales</taxon>
        <taxon>Coprobacillaceae</taxon>
        <taxon>Sharpea</taxon>
    </lineage>
</organism>
<evidence type="ECO:0000313" key="1">
    <source>
        <dbReference type="EMBL" id="SEI68018.1"/>
    </source>
</evidence>
<dbReference type="GO" id="GO:0032259">
    <property type="term" value="P:methylation"/>
    <property type="evidence" value="ECO:0007669"/>
    <property type="project" value="UniProtKB-KW"/>
</dbReference>
<proteinExistence type="predicted"/>
<name>A0A1H6SJ86_9FIRM</name>
<dbReference type="Gene3D" id="1.10.287.1890">
    <property type="match status" value="1"/>
</dbReference>
<dbReference type="PANTHER" id="PTHR38451:SF1">
    <property type="entry name" value="TRNA (ADENINE(22)-N(1))-METHYLTRANSFERASE"/>
    <property type="match status" value="1"/>
</dbReference>
<gene>
    <name evidence="1" type="ORF">SAMN04487834_101622</name>
</gene>
<dbReference type="Pfam" id="PF04816">
    <property type="entry name" value="TrmK"/>
    <property type="match status" value="1"/>
</dbReference>
<reference evidence="2" key="1">
    <citation type="submission" date="2016-10" db="EMBL/GenBank/DDBJ databases">
        <authorList>
            <person name="Varghese N."/>
        </authorList>
    </citation>
    <scope>NUCLEOTIDE SEQUENCE [LARGE SCALE GENOMIC DNA]</scope>
    <source>
        <strain evidence="2">DSM 20406</strain>
    </source>
</reference>
<dbReference type="GO" id="GO:0160105">
    <property type="term" value="F:tRNA (adenine(22)-N1)-methyltransferase activity"/>
    <property type="evidence" value="ECO:0007669"/>
    <property type="project" value="InterPro"/>
</dbReference>
<dbReference type="OrthoDB" id="5881184at2"/>
<dbReference type="Proteomes" id="UP000183028">
    <property type="component" value="Unassembled WGS sequence"/>
</dbReference>
<dbReference type="InterPro" id="IPR029063">
    <property type="entry name" value="SAM-dependent_MTases_sf"/>
</dbReference>
<dbReference type="eggNOG" id="COG2384">
    <property type="taxonomic scope" value="Bacteria"/>
</dbReference>
<dbReference type="PIRSF" id="PIRSF018637">
    <property type="entry name" value="TrmK"/>
    <property type="match status" value="1"/>
</dbReference>
<keyword evidence="1" id="KW-0808">Transferase</keyword>
<keyword evidence="2" id="KW-1185">Reference proteome</keyword>
<dbReference type="PANTHER" id="PTHR38451">
    <property type="entry name" value="TRNA (ADENINE(22)-N(1))-METHYLTRANSFERASE"/>
    <property type="match status" value="1"/>
</dbReference>
<dbReference type="InterPro" id="IPR006901">
    <property type="entry name" value="TrmK"/>
</dbReference>
<dbReference type="Gene3D" id="3.40.50.150">
    <property type="entry name" value="Vaccinia Virus protein VP39"/>
    <property type="match status" value="1"/>
</dbReference>
<evidence type="ECO:0000313" key="2">
    <source>
        <dbReference type="Proteomes" id="UP000183028"/>
    </source>
</evidence>
<dbReference type="EMBL" id="FNYK01000016">
    <property type="protein sequence ID" value="SEI68018.1"/>
    <property type="molecule type" value="Genomic_DNA"/>
</dbReference>
<dbReference type="AlphaFoldDB" id="A0A1H6SJ86"/>
<accession>A0A1H6SJ86</accession>
<dbReference type="SUPFAM" id="SSF53335">
    <property type="entry name" value="S-adenosyl-L-methionine-dependent methyltransferases"/>
    <property type="match status" value="1"/>
</dbReference>
<dbReference type="STRING" id="322505.SAMN04487836_12034"/>
<protein>
    <submittedName>
        <fullName evidence="1">tRNA (Adenine22-N1)-methyltransferase</fullName>
    </submittedName>
</protein>